<feature type="region of interest" description="Disordered" evidence="1">
    <location>
        <begin position="212"/>
        <end position="237"/>
    </location>
</feature>
<name>A0ABU8LL30_9MICO</name>
<evidence type="ECO:0000313" key="3">
    <source>
        <dbReference type="Proteomes" id="UP001366085"/>
    </source>
</evidence>
<reference evidence="2 3" key="1">
    <citation type="submission" date="2024-02" db="EMBL/GenBank/DDBJ databases">
        <authorList>
            <person name="Saticioglu I.B."/>
        </authorList>
    </citation>
    <scope>NUCLEOTIDE SEQUENCE [LARGE SCALE GENOMIC DNA]</scope>
    <source>
        <strain evidence="2 3">Mu-43</strain>
    </source>
</reference>
<dbReference type="EMBL" id="JBBDGN010000008">
    <property type="protein sequence ID" value="MEJ1092034.1"/>
    <property type="molecule type" value="Genomic_DNA"/>
</dbReference>
<protein>
    <recommendedName>
        <fullName evidence="4">Methyltransferase domain-containing protein</fullName>
    </recommendedName>
</protein>
<proteinExistence type="predicted"/>
<evidence type="ECO:0000256" key="1">
    <source>
        <dbReference type="SAM" id="MobiDB-lite"/>
    </source>
</evidence>
<organism evidence="2 3">
    <name type="scientific">Microbacterium istanbulense</name>
    <dbReference type="NCBI Taxonomy" id="3122049"/>
    <lineage>
        <taxon>Bacteria</taxon>
        <taxon>Bacillati</taxon>
        <taxon>Actinomycetota</taxon>
        <taxon>Actinomycetes</taxon>
        <taxon>Micrococcales</taxon>
        <taxon>Microbacteriaceae</taxon>
        <taxon>Microbacterium</taxon>
    </lineage>
</organism>
<dbReference type="InterPro" id="IPR029063">
    <property type="entry name" value="SAM-dependent_MTases_sf"/>
</dbReference>
<dbReference type="SUPFAM" id="SSF53335">
    <property type="entry name" value="S-adenosyl-L-methionine-dependent methyltransferases"/>
    <property type="match status" value="1"/>
</dbReference>
<accession>A0ABU8LL30</accession>
<evidence type="ECO:0008006" key="4">
    <source>
        <dbReference type="Google" id="ProtNLM"/>
    </source>
</evidence>
<dbReference type="RefSeq" id="WP_337320166.1">
    <property type="nucleotide sequence ID" value="NZ_JBBDGN010000008.1"/>
</dbReference>
<comment type="caution">
    <text evidence="2">The sequence shown here is derived from an EMBL/GenBank/DDBJ whole genome shotgun (WGS) entry which is preliminary data.</text>
</comment>
<gene>
    <name evidence="2" type="ORF">WDU93_10030</name>
</gene>
<evidence type="ECO:0000313" key="2">
    <source>
        <dbReference type="EMBL" id="MEJ1092034.1"/>
    </source>
</evidence>
<dbReference type="Proteomes" id="UP001366085">
    <property type="component" value="Unassembled WGS sequence"/>
</dbReference>
<sequence>MTSLVPVAAEQASLRRTTRRRHFRDDSRDVRIALADSYMAERTGRFEWRAERYRAALDAMQELGLNHNQTVLDIGAGWTELDAVLRTDGRWRGRYIPVDFGVDGTDLETWTSPRSVDFAVALEIIEHLRDPWRLVDELQRTAPAVIVSVPNPETTDVLGMDDDHKTVIHRAELEDRGFVISDRTFYGGFYSAGLPDALLAIWCASPTSVTHTPPAPPMYRRGMMPADPTLAPRRGDR</sequence>
<dbReference type="Gene3D" id="3.40.50.150">
    <property type="entry name" value="Vaccinia Virus protein VP39"/>
    <property type="match status" value="1"/>
</dbReference>
<keyword evidence="3" id="KW-1185">Reference proteome</keyword>